<evidence type="ECO:0000256" key="1">
    <source>
        <dbReference type="ARBA" id="ARBA00011028"/>
    </source>
</evidence>
<comment type="caution">
    <text evidence="8">The sequence shown here is derived from an EMBL/GenBank/DDBJ whole genome shotgun (WGS) entry which is preliminary data.</text>
</comment>
<evidence type="ECO:0000313" key="8">
    <source>
        <dbReference type="EMBL" id="MBB3712064.1"/>
    </source>
</evidence>
<evidence type="ECO:0000256" key="2">
    <source>
        <dbReference type="ARBA" id="ARBA00015915"/>
    </source>
</evidence>
<feature type="compositionally biased region" description="Basic and acidic residues" evidence="6">
    <location>
        <begin position="118"/>
        <end position="139"/>
    </location>
</feature>
<keyword evidence="5" id="KW-0862">Zinc</keyword>
<dbReference type="RefSeq" id="WP_183471699.1">
    <property type="nucleotide sequence ID" value="NZ_JACIBX010000005.1"/>
</dbReference>
<comment type="similarity">
    <text evidence="1">Belongs to the bacterial solute-binding protein 9 family.</text>
</comment>
<feature type="signal peptide" evidence="7">
    <location>
        <begin position="1"/>
        <end position="20"/>
    </location>
</feature>
<dbReference type="Pfam" id="PF01297">
    <property type="entry name" value="ZnuA"/>
    <property type="match status" value="1"/>
</dbReference>
<feature type="chain" id="PRO_5047365990" description="High-affinity zinc uptake system protein ZnuA" evidence="7">
    <location>
        <begin position="21"/>
        <end position="313"/>
    </location>
</feature>
<dbReference type="Proteomes" id="UP000576152">
    <property type="component" value="Unassembled WGS sequence"/>
</dbReference>
<name>A0ABR6HNY2_9RHOB</name>
<keyword evidence="3" id="KW-0813">Transport</keyword>
<reference evidence="8 9" key="1">
    <citation type="submission" date="2020-08" db="EMBL/GenBank/DDBJ databases">
        <title>Genomic Encyclopedia of Type Strains, Phase III (KMG-III): the genomes of soil and plant-associated and newly described type strains.</title>
        <authorList>
            <person name="Whitman W."/>
        </authorList>
    </citation>
    <scope>NUCLEOTIDE SEQUENCE [LARGE SCALE GENOMIC DNA]</scope>
    <source>
        <strain evidence="8 9">CECT 8572</strain>
    </source>
</reference>
<feature type="region of interest" description="Disordered" evidence="6">
    <location>
        <begin position="118"/>
        <end position="147"/>
    </location>
</feature>
<evidence type="ECO:0000256" key="3">
    <source>
        <dbReference type="ARBA" id="ARBA00022448"/>
    </source>
</evidence>
<evidence type="ECO:0000256" key="7">
    <source>
        <dbReference type="SAM" id="SignalP"/>
    </source>
</evidence>
<dbReference type="Gene3D" id="3.40.50.1980">
    <property type="entry name" value="Nitrogenase molybdenum iron protein domain"/>
    <property type="match status" value="2"/>
</dbReference>
<gene>
    <name evidence="8" type="ORF">FHS00_001641</name>
</gene>
<evidence type="ECO:0000256" key="5">
    <source>
        <dbReference type="ARBA" id="ARBA00022906"/>
    </source>
</evidence>
<dbReference type="InterPro" id="IPR050492">
    <property type="entry name" value="Bact_metal-bind_prot9"/>
</dbReference>
<keyword evidence="5" id="KW-0864">Zinc transport</keyword>
<keyword evidence="9" id="KW-1185">Reference proteome</keyword>
<dbReference type="InterPro" id="IPR006127">
    <property type="entry name" value="ZnuA-like"/>
</dbReference>
<dbReference type="PANTHER" id="PTHR42953:SF3">
    <property type="entry name" value="HIGH-AFFINITY ZINC UPTAKE SYSTEM PROTEIN ZNUA"/>
    <property type="match status" value="1"/>
</dbReference>
<accession>A0ABR6HNY2</accession>
<sequence length="313" mass="32977">MRCTVPTAVAVILLAGPVLAEAPRVVTDTAPVHSLVARVMQGVGTPNLLLAPGGSPHDASLRPSDAQRLSEAELIIWTGPDFLPWLEDSLTALAPEAQRLALLETDGWTRLPLREDPAFETEGHDDRGEAEEKAEHGSHDAFGATDPHAWLDPEVAAAWSEAIAETLAAADPENAELYRDNAKAAIAADAEMTARIAERLAPFADRPYLVAHDAYQYFEARFGLPAAGALALSDASAPGPARIAALRDMVEAGGITCVLTDPETAPDLVALLRENSDAATAATDPDALRLEPGPDLYPALMEGLAAAYEDCLG</sequence>
<proteinExistence type="inferred from homology"/>
<evidence type="ECO:0000313" key="9">
    <source>
        <dbReference type="Proteomes" id="UP000576152"/>
    </source>
</evidence>
<dbReference type="EMBL" id="JACIBX010000005">
    <property type="protein sequence ID" value="MBB3712064.1"/>
    <property type="molecule type" value="Genomic_DNA"/>
</dbReference>
<evidence type="ECO:0000256" key="6">
    <source>
        <dbReference type="SAM" id="MobiDB-lite"/>
    </source>
</evidence>
<organism evidence="8 9">
    <name type="scientific">Limimaricola variabilis</name>
    <dbReference type="NCBI Taxonomy" id="1492771"/>
    <lineage>
        <taxon>Bacteria</taxon>
        <taxon>Pseudomonadati</taxon>
        <taxon>Pseudomonadota</taxon>
        <taxon>Alphaproteobacteria</taxon>
        <taxon>Rhodobacterales</taxon>
        <taxon>Paracoccaceae</taxon>
        <taxon>Limimaricola</taxon>
    </lineage>
</organism>
<dbReference type="PANTHER" id="PTHR42953">
    <property type="entry name" value="HIGH-AFFINITY ZINC UPTAKE SYSTEM PROTEIN ZNUA-RELATED"/>
    <property type="match status" value="1"/>
</dbReference>
<dbReference type="SUPFAM" id="SSF53807">
    <property type="entry name" value="Helical backbone' metal receptor"/>
    <property type="match status" value="1"/>
</dbReference>
<protein>
    <recommendedName>
        <fullName evidence="2">High-affinity zinc uptake system protein ZnuA</fullName>
    </recommendedName>
</protein>
<keyword evidence="4 7" id="KW-0732">Signal</keyword>
<keyword evidence="5" id="KW-0406">Ion transport</keyword>
<evidence type="ECO:0000256" key="4">
    <source>
        <dbReference type="ARBA" id="ARBA00022729"/>
    </source>
</evidence>